<feature type="transmembrane region" description="Helical" evidence="3">
    <location>
        <begin position="274"/>
        <end position="295"/>
    </location>
</feature>
<accession>A0ABD2W3W4</accession>
<feature type="transmembrane region" description="Helical" evidence="3">
    <location>
        <begin position="310"/>
        <end position="326"/>
    </location>
</feature>
<dbReference type="InterPro" id="IPR011701">
    <property type="entry name" value="MFS"/>
</dbReference>
<feature type="region of interest" description="Disordered" evidence="2">
    <location>
        <begin position="1"/>
        <end position="44"/>
    </location>
</feature>
<feature type="transmembrane region" description="Helical" evidence="3">
    <location>
        <begin position="338"/>
        <end position="358"/>
    </location>
</feature>
<dbReference type="Gene3D" id="1.20.1250.20">
    <property type="entry name" value="MFS general substrate transporter like domains"/>
    <property type="match status" value="2"/>
</dbReference>
<dbReference type="InterPro" id="IPR036259">
    <property type="entry name" value="MFS_trans_sf"/>
</dbReference>
<comment type="caution">
    <text evidence="5">The sequence shown here is derived from an EMBL/GenBank/DDBJ whole genome shotgun (WGS) entry which is preliminary data.</text>
</comment>
<dbReference type="SUPFAM" id="SSF103473">
    <property type="entry name" value="MFS general substrate transporter"/>
    <property type="match status" value="1"/>
</dbReference>
<gene>
    <name evidence="5" type="ORF">TKK_017250</name>
</gene>
<reference evidence="5 6" key="1">
    <citation type="journal article" date="2024" name="bioRxiv">
        <title>A reference genome for Trichogramma kaykai: A tiny desert-dwelling parasitoid wasp with competing sex-ratio distorters.</title>
        <authorList>
            <person name="Culotta J."/>
            <person name="Lindsey A.R."/>
        </authorList>
    </citation>
    <scope>NUCLEOTIDE SEQUENCE [LARGE SCALE GENOMIC DNA]</scope>
    <source>
        <strain evidence="5 6">KSX58</strain>
    </source>
</reference>
<feature type="domain" description="Major facilitator superfamily (MFS) profile" evidence="4">
    <location>
        <begin position="54"/>
        <end position="453"/>
    </location>
</feature>
<feature type="transmembrane region" description="Helical" evidence="3">
    <location>
        <begin position="98"/>
        <end position="118"/>
    </location>
</feature>
<dbReference type="EMBL" id="JBJJXI010000137">
    <property type="protein sequence ID" value="KAL3387281.1"/>
    <property type="molecule type" value="Genomic_DNA"/>
</dbReference>
<keyword evidence="6" id="KW-1185">Reference proteome</keyword>
<feature type="transmembrane region" description="Helical" evidence="3">
    <location>
        <begin position="429"/>
        <end position="449"/>
    </location>
</feature>
<dbReference type="Pfam" id="PF07690">
    <property type="entry name" value="MFS_1"/>
    <property type="match status" value="1"/>
</dbReference>
<evidence type="ECO:0000313" key="5">
    <source>
        <dbReference type="EMBL" id="KAL3387281.1"/>
    </source>
</evidence>
<feature type="transmembrane region" description="Helical" evidence="3">
    <location>
        <begin position="55"/>
        <end position="78"/>
    </location>
</feature>
<keyword evidence="3" id="KW-1133">Transmembrane helix</keyword>
<organism evidence="5 6">
    <name type="scientific">Trichogramma kaykai</name>
    <dbReference type="NCBI Taxonomy" id="54128"/>
    <lineage>
        <taxon>Eukaryota</taxon>
        <taxon>Metazoa</taxon>
        <taxon>Ecdysozoa</taxon>
        <taxon>Arthropoda</taxon>
        <taxon>Hexapoda</taxon>
        <taxon>Insecta</taxon>
        <taxon>Pterygota</taxon>
        <taxon>Neoptera</taxon>
        <taxon>Endopterygota</taxon>
        <taxon>Hymenoptera</taxon>
        <taxon>Apocrita</taxon>
        <taxon>Proctotrupomorpha</taxon>
        <taxon>Chalcidoidea</taxon>
        <taxon>Trichogrammatidae</taxon>
        <taxon>Trichogramma</taxon>
    </lineage>
</organism>
<comment type="subcellular location">
    <subcellularLocation>
        <location evidence="1">Membrane</location>
        <topology evidence="1">Multi-pass membrane protein</topology>
    </subcellularLocation>
</comment>
<evidence type="ECO:0000259" key="4">
    <source>
        <dbReference type="PROSITE" id="PS50850"/>
    </source>
</evidence>
<keyword evidence="3" id="KW-0812">Transmembrane</keyword>
<feature type="transmembrane region" description="Helical" evidence="3">
    <location>
        <begin position="399"/>
        <end position="417"/>
    </location>
</feature>
<evidence type="ECO:0000256" key="2">
    <source>
        <dbReference type="SAM" id="MobiDB-lite"/>
    </source>
</evidence>
<dbReference type="GO" id="GO:0016020">
    <property type="term" value="C:membrane"/>
    <property type="evidence" value="ECO:0007669"/>
    <property type="project" value="UniProtKB-SubCell"/>
</dbReference>
<dbReference type="InterPro" id="IPR020846">
    <property type="entry name" value="MFS_dom"/>
</dbReference>
<dbReference type="FunFam" id="1.20.1250.20:FF:000413">
    <property type="entry name" value="Karmoisin, isoform B"/>
    <property type="match status" value="1"/>
</dbReference>
<evidence type="ECO:0000256" key="3">
    <source>
        <dbReference type="SAM" id="Phobius"/>
    </source>
</evidence>
<feature type="transmembrane region" description="Helical" evidence="3">
    <location>
        <begin position="364"/>
        <end position="387"/>
    </location>
</feature>
<dbReference type="InterPro" id="IPR050327">
    <property type="entry name" value="Proton-linked_MCT"/>
</dbReference>
<evidence type="ECO:0000313" key="6">
    <source>
        <dbReference type="Proteomes" id="UP001627154"/>
    </source>
</evidence>
<keyword evidence="3" id="KW-0472">Membrane</keyword>
<dbReference type="Proteomes" id="UP001627154">
    <property type="component" value="Unassembled WGS sequence"/>
</dbReference>
<feature type="transmembrane region" description="Helical" evidence="3">
    <location>
        <begin position="186"/>
        <end position="205"/>
    </location>
</feature>
<feature type="transmembrane region" description="Helical" evidence="3">
    <location>
        <begin position="130"/>
        <end position="147"/>
    </location>
</feature>
<sequence length="506" mass="54811">MLNEGEEGDKKKPVIVPASKASHENGSVGKDESAKLNGTGSGTASIPPDGGVRAWSIMVASFLVNGVLFGIINSYSQIYKELETRLVENKETEVASRASLVGSLTIGTTFFLSFFAGILTDKIGIQKTTFIGGAVAVSGLLLSSFVASKVELLCLTYGIMYGTGASLAYTPSLVILGHYFKRHLGFVNGVVTLGSSTFTIIMPYIIDLLLRETSLETTFKCLAIPTSIVMLSALMFKPIPGPAAEEQVEKLKKKKFGTMLKEAVNVSIWKRKKYLVWATVIPIALFGYFIPYVYIAQFVKDEFEGMDDKLPLTCIGISSGIGRLFFGWIADHPRVNRIFLQQFSFFSIGCLTITLAFAKSYHLLLAISLGIGLFDGCFISMIGPIAFDICGSKDASQAIGFLLGMSSIPLTCGPPIAGKIHDITGSYQLPFLLAGVPPILGSLMMTFIYRVSSEPAEEPTYANDEEVGEARQSLTDLKRVNVHSFKKEIGDFNSTTLTTSNETKNV</sequence>
<dbReference type="AlphaFoldDB" id="A0ABD2W3W4"/>
<evidence type="ECO:0000256" key="1">
    <source>
        <dbReference type="ARBA" id="ARBA00004141"/>
    </source>
</evidence>
<feature type="transmembrane region" description="Helical" evidence="3">
    <location>
        <begin position="159"/>
        <end position="179"/>
    </location>
</feature>
<dbReference type="PROSITE" id="PS50850">
    <property type="entry name" value="MFS"/>
    <property type="match status" value="1"/>
</dbReference>
<name>A0ABD2W3W4_9HYME</name>
<dbReference type="PANTHER" id="PTHR11360:SF312">
    <property type="entry name" value="KARMOISIN, ISOFORM B"/>
    <property type="match status" value="1"/>
</dbReference>
<proteinExistence type="predicted"/>
<dbReference type="PANTHER" id="PTHR11360">
    <property type="entry name" value="MONOCARBOXYLATE TRANSPORTER"/>
    <property type="match status" value="1"/>
</dbReference>
<protein>
    <recommendedName>
        <fullName evidence="4">Major facilitator superfamily (MFS) profile domain-containing protein</fullName>
    </recommendedName>
</protein>